<dbReference type="AlphaFoldDB" id="A0A0K9YSJ5"/>
<comment type="caution">
    <text evidence="2">The sequence shown here is derived from an EMBL/GenBank/DDBJ whole genome shotgun (WGS) entry which is preliminary data.</text>
</comment>
<accession>A0A0K9YSJ5</accession>
<evidence type="ECO:0000313" key="2">
    <source>
        <dbReference type="EMBL" id="KNB71617.1"/>
    </source>
</evidence>
<reference evidence="3" key="1">
    <citation type="submission" date="2015-07" db="EMBL/GenBank/DDBJ databases">
        <title>Genome sequencing project for genomic taxonomy and phylogenomics of Bacillus-like bacteria.</title>
        <authorList>
            <person name="Liu B."/>
            <person name="Wang J."/>
            <person name="Zhu Y."/>
            <person name="Liu G."/>
            <person name="Chen Q."/>
            <person name="Chen Z."/>
            <person name="Lan J."/>
            <person name="Che J."/>
            <person name="Ge C."/>
            <person name="Shi H."/>
            <person name="Pan Z."/>
            <person name="Liu X."/>
        </authorList>
    </citation>
    <scope>NUCLEOTIDE SEQUENCE [LARGE SCALE GENOMIC DNA]</scope>
    <source>
        <strain evidence="3">DSM 9887</strain>
    </source>
</reference>
<name>A0A0K9YSJ5_9BACL</name>
<keyword evidence="4" id="KW-1185">Reference proteome</keyword>
<sequence>MNNEKKERVICQSAGTYVNALTRVKEYAIVVNDEVKQQIKIVGDNGRSRWFCKSLFLPAGSHVTTMVSWQYDDEIKDKSEKSLEHIEVTITFSDGEMRWCSLCTKNGLFDYIERNMEGCVFLIENKIIVQNFSDEVVDVALRSLDQQNQLVRSTKPL</sequence>
<dbReference type="EMBL" id="LGIQ01000009">
    <property type="protein sequence ID" value="KNB71617.1"/>
    <property type="molecule type" value="Genomic_DNA"/>
</dbReference>
<dbReference type="Proteomes" id="UP000319578">
    <property type="component" value="Unassembled WGS sequence"/>
</dbReference>
<evidence type="ECO:0000313" key="3">
    <source>
        <dbReference type="Proteomes" id="UP000036834"/>
    </source>
</evidence>
<dbReference type="EMBL" id="BJON01000004">
    <property type="protein sequence ID" value="GED67285.1"/>
    <property type="molecule type" value="Genomic_DNA"/>
</dbReference>
<dbReference type="OrthoDB" id="2467757at2"/>
<dbReference type="Proteomes" id="UP000036834">
    <property type="component" value="Unassembled WGS sequence"/>
</dbReference>
<gene>
    <name evidence="2" type="ORF">ADS79_22935</name>
    <name evidence="1" type="ORF">BRE01_09870</name>
</gene>
<evidence type="ECO:0000313" key="1">
    <source>
        <dbReference type="EMBL" id="GED67285.1"/>
    </source>
</evidence>
<dbReference type="RefSeq" id="WP_049740660.1">
    <property type="nucleotide sequence ID" value="NZ_BJON01000004.1"/>
</dbReference>
<dbReference type="PATRIC" id="fig|54915.3.peg.3719"/>
<protein>
    <submittedName>
        <fullName evidence="2">Uncharacterized protein</fullName>
    </submittedName>
</protein>
<reference evidence="1 4" key="3">
    <citation type="submission" date="2019-06" db="EMBL/GenBank/DDBJ databases">
        <title>Whole genome shotgun sequence of Brevibacillus reuszeri NBRC 15719.</title>
        <authorList>
            <person name="Hosoyama A."/>
            <person name="Uohara A."/>
            <person name="Ohji S."/>
            <person name="Ichikawa N."/>
        </authorList>
    </citation>
    <scope>NUCLEOTIDE SEQUENCE [LARGE SCALE GENOMIC DNA]</scope>
    <source>
        <strain evidence="1 4">NBRC 15719</strain>
    </source>
</reference>
<reference evidence="2" key="2">
    <citation type="submission" date="2015-07" db="EMBL/GenBank/DDBJ databases">
        <title>MeaNS - Measles Nucleotide Surveillance Program.</title>
        <authorList>
            <person name="Tran T."/>
            <person name="Druce J."/>
        </authorList>
    </citation>
    <scope>NUCLEOTIDE SEQUENCE</scope>
    <source>
        <strain evidence="2">DSM 9887</strain>
    </source>
</reference>
<proteinExistence type="predicted"/>
<evidence type="ECO:0000313" key="4">
    <source>
        <dbReference type="Proteomes" id="UP000319578"/>
    </source>
</evidence>
<organism evidence="2 3">
    <name type="scientific">Brevibacillus reuszeri</name>
    <dbReference type="NCBI Taxonomy" id="54915"/>
    <lineage>
        <taxon>Bacteria</taxon>
        <taxon>Bacillati</taxon>
        <taxon>Bacillota</taxon>
        <taxon>Bacilli</taxon>
        <taxon>Bacillales</taxon>
        <taxon>Paenibacillaceae</taxon>
        <taxon>Brevibacillus</taxon>
    </lineage>
</organism>